<name>A0A524RPZ1_9CHRO</name>
<evidence type="ECO:0000313" key="2">
    <source>
        <dbReference type="EMBL" id="TGG94462.1"/>
    </source>
</evidence>
<dbReference type="Gene3D" id="1.10.260.40">
    <property type="entry name" value="lambda repressor-like DNA-binding domains"/>
    <property type="match status" value="1"/>
</dbReference>
<dbReference type="NCBIfam" id="TIGR03830">
    <property type="entry name" value="CxxCG_CxxCG_HTH"/>
    <property type="match status" value="1"/>
</dbReference>
<dbReference type="SMART" id="SM00530">
    <property type="entry name" value="HTH_XRE"/>
    <property type="match status" value="1"/>
</dbReference>
<organism evidence="2 3">
    <name type="scientific">Aphanocapsa feldmannii 277cV</name>
    <dbReference type="NCBI Taxonomy" id="2507553"/>
    <lineage>
        <taxon>Bacteria</taxon>
        <taxon>Bacillati</taxon>
        <taxon>Cyanobacteriota</taxon>
        <taxon>Cyanophyceae</taxon>
        <taxon>Oscillatoriophycideae</taxon>
        <taxon>Chroococcales</taxon>
        <taxon>Microcystaceae</taxon>
        <taxon>Aphanocapsa</taxon>
    </lineage>
</organism>
<protein>
    <recommendedName>
        <fullName evidence="1">HTH cro/C1-type domain-containing protein</fullName>
    </recommendedName>
</protein>
<dbReference type="Proteomes" id="UP000317990">
    <property type="component" value="Unassembled WGS sequence"/>
</dbReference>
<gene>
    <name evidence="2" type="ORF">ERJ67_02790</name>
</gene>
<dbReference type="EMBL" id="SRMO01000035">
    <property type="protein sequence ID" value="TGG94462.1"/>
    <property type="molecule type" value="Genomic_DNA"/>
</dbReference>
<feature type="domain" description="HTH cro/C1-type" evidence="1">
    <location>
        <begin position="10"/>
        <end position="63"/>
    </location>
</feature>
<sequence length="156" mass="16961">MTPEMTPEDIRAIRESLGLSQVQAGNLLGGGPRAFSKYESGAIKPAASIVNLLHLLEADPTAIKTLGGTLPKPIGDISAGPFEVTGKNIEALNERQFPDLLRRLLIAEDKTNNLLSADKIHVASDIHIKDGGEDGRIEWKDGPERTRNLPSRRCQF</sequence>
<dbReference type="InterPro" id="IPR001387">
    <property type="entry name" value="Cro/C1-type_HTH"/>
</dbReference>
<evidence type="ECO:0000313" key="3">
    <source>
        <dbReference type="Proteomes" id="UP000317990"/>
    </source>
</evidence>
<dbReference type="GO" id="GO:0003677">
    <property type="term" value="F:DNA binding"/>
    <property type="evidence" value="ECO:0007669"/>
    <property type="project" value="InterPro"/>
</dbReference>
<dbReference type="PROSITE" id="PS50943">
    <property type="entry name" value="HTH_CROC1"/>
    <property type="match status" value="1"/>
</dbReference>
<dbReference type="AlphaFoldDB" id="A0A524RPZ1"/>
<accession>A0A524RPZ1</accession>
<dbReference type="Pfam" id="PF15731">
    <property type="entry name" value="MqsA_antitoxin"/>
    <property type="match status" value="1"/>
</dbReference>
<comment type="caution">
    <text evidence="2">The sequence shown here is derived from an EMBL/GenBank/DDBJ whole genome shotgun (WGS) entry which is preliminary data.</text>
</comment>
<dbReference type="InterPro" id="IPR022452">
    <property type="entry name" value="MqsA"/>
</dbReference>
<evidence type="ECO:0000259" key="1">
    <source>
        <dbReference type="PROSITE" id="PS50943"/>
    </source>
</evidence>
<feature type="non-terminal residue" evidence="2">
    <location>
        <position position="156"/>
    </location>
</feature>
<dbReference type="InterPro" id="IPR032758">
    <property type="entry name" value="MqsA/HigA-2"/>
</dbReference>
<dbReference type="CDD" id="cd00093">
    <property type="entry name" value="HTH_XRE"/>
    <property type="match status" value="1"/>
</dbReference>
<reference evidence="2 3" key="1">
    <citation type="journal article" date="2019" name="mSystems">
        <title>Life at home and on the roam: Genomic adaptions reflect the dual lifestyle of an intracellular, facultative symbiont.</title>
        <authorList>
            <person name="Burgsdorf I."/>
        </authorList>
    </citation>
    <scope>NUCLEOTIDE SEQUENCE [LARGE SCALE GENOMIC DNA]</scope>
    <source>
        <strain evidence="2">277cV</strain>
    </source>
</reference>
<proteinExistence type="predicted"/>
<dbReference type="SUPFAM" id="SSF47413">
    <property type="entry name" value="lambda repressor-like DNA-binding domains"/>
    <property type="match status" value="1"/>
</dbReference>
<dbReference type="InterPro" id="IPR010982">
    <property type="entry name" value="Lambda_DNA-bd_dom_sf"/>
</dbReference>